<protein>
    <submittedName>
        <fullName evidence="5">IS5 family transposase</fullName>
    </submittedName>
</protein>
<dbReference type="EMBL" id="CP099583">
    <property type="protein sequence ID" value="USS43934.1"/>
    <property type="molecule type" value="Genomic_DNA"/>
</dbReference>
<dbReference type="Proteomes" id="UP000594892">
    <property type="component" value="Chromosome 1"/>
</dbReference>
<reference evidence="14" key="2">
    <citation type="submission" date="2022-06" db="EMBL/GenBank/DDBJ databases">
        <title>Draft genome sequence of Burkholderia glumae strain GR20004 isolated from rice panicle showing bacterial panicle blight.</title>
        <authorList>
            <person name="Choi S.Y."/>
            <person name="Lee Y.H."/>
        </authorList>
    </citation>
    <scope>NUCLEOTIDE SEQUENCE</scope>
    <source>
        <strain evidence="14">GR20004</strain>
        <plasmid evidence="20">unnamed1</plasmid>
        <plasmid evidence="23">unnamed3</plasmid>
    </source>
</reference>
<dbReference type="NCBIfam" id="NF033580">
    <property type="entry name" value="transpos_IS5_3"/>
    <property type="match status" value="1"/>
</dbReference>
<feature type="domain" description="Insertion element IS402-like" evidence="3">
    <location>
        <begin position="6"/>
        <end position="84"/>
    </location>
</feature>
<evidence type="ECO:0000313" key="23">
    <source>
        <dbReference type="EMBL" id="USS44448.1"/>
    </source>
</evidence>
<gene>
    <name evidence="10" type="ORF">I6H06_00125</name>
    <name evidence="4" type="ORF">I6H06_05900</name>
    <name evidence="5" type="ORF">I6H06_07415</name>
    <name evidence="6" type="ORF">I6H06_09845</name>
    <name evidence="7" type="ORF">I6H06_09905</name>
    <name evidence="8" type="ORF">I6H06_10770</name>
    <name evidence="9" type="ORF">I6H06_11235</name>
    <name evidence="11" type="ORF">I6H06_17110</name>
    <name evidence="13" type="ORF">I6H06_28785</name>
    <name evidence="12" type="ORF">I6H06_29015</name>
    <name evidence="16" type="ORF">NFI99_00790</name>
    <name evidence="17" type="ORF">NFI99_00810</name>
    <name evidence="18" type="ORF">NFI99_04655</name>
    <name evidence="19" type="ORF">NFI99_05710</name>
    <name evidence="14" type="ORF">NFI99_09950</name>
    <name evidence="15" type="ORF">NFI99_10770</name>
    <name evidence="22" type="ORF">NFI99_12270</name>
    <name evidence="20" type="ORF">NFI99_12650</name>
    <name evidence="21" type="ORF">NFI99_12895</name>
    <name evidence="23" type="ORF">NFI99_13785</name>
    <name evidence="24" type="ORF">NFI99_18140</name>
    <name evidence="25" type="ORF">NFI99_20215</name>
</gene>
<evidence type="ECO:0000256" key="1">
    <source>
        <dbReference type="SAM" id="MobiDB-lite"/>
    </source>
</evidence>
<dbReference type="GeneID" id="45698910"/>
<dbReference type="PANTHER" id="PTHR30007:SF1">
    <property type="entry name" value="BLR1914 PROTEIN"/>
    <property type="match status" value="1"/>
</dbReference>
<evidence type="ECO:0000313" key="5">
    <source>
        <dbReference type="EMBL" id="QPQ89468.1"/>
    </source>
</evidence>
<evidence type="ECO:0000313" key="12">
    <source>
        <dbReference type="EMBL" id="QPQ94658.1"/>
    </source>
</evidence>
<evidence type="ECO:0000313" key="15">
    <source>
        <dbReference type="EMBL" id="USS42662.1"/>
    </source>
</evidence>
<evidence type="ECO:0000259" key="2">
    <source>
        <dbReference type="Pfam" id="PF01609"/>
    </source>
</evidence>
<dbReference type="EMBL" id="CP065600">
    <property type="protein sequence ID" value="QPQ89468.1"/>
    <property type="molecule type" value="Genomic_DNA"/>
</dbReference>
<dbReference type="EMBL" id="CP099587">
    <property type="protein sequence ID" value="USS46817.1"/>
    <property type="molecule type" value="Genomic_DNA"/>
</dbReference>
<sequence length="268" mass="30414">MARRKISNELWVELEPLIPEFTPSPKGGRRRTVDDRAALNGILYVLQTGIPWEDLPQELGFGSGMTCWRRLRDWQAAGVWRRLHLAMLRRLREHDQIDWERASLDGASVSKPPGGQETGPNPTDRGKLGSKRHIVVDARGIPLAVTITGANRHDSMAFESTLDAIPAVPGLNGPPRKRPSKLHADKGYDFGRCRRYLRQRGIKARIARRGIESSERLGRHRWVVERTHAWFAGFGKLRIRFERRLDIHTALLVLAAAVICSRFVDDLC</sequence>
<proteinExistence type="predicted"/>
<dbReference type="EMBL" id="CP065600">
    <property type="protein sequence ID" value="QPQ90061.1"/>
    <property type="molecule type" value="Genomic_DNA"/>
</dbReference>
<dbReference type="EMBL" id="CP099586">
    <property type="protein sequence ID" value="USS44448.1"/>
    <property type="molecule type" value="Genomic_DNA"/>
</dbReference>
<evidence type="ECO:0000313" key="21">
    <source>
        <dbReference type="EMBL" id="USS44176.1"/>
    </source>
</evidence>
<keyword evidence="12" id="KW-0614">Plasmid</keyword>
<evidence type="ECO:0000313" key="20">
    <source>
        <dbReference type="EMBL" id="USS44135.1"/>
    </source>
</evidence>
<dbReference type="OrthoDB" id="5524851at2"/>
<dbReference type="EMBL" id="CP099584">
    <property type="protein sequence ID" value="USS44176.1"/>
    <property type="molecule type" value="Genomic_DNA"/>
</dbReference>
<organism evidence="5 26">
    <name type="scientific">Burkholderia glumae</name>
    <name type="common">Pseudomonas glumae</name>
    <dbReference type="NCBI Taxonomy" id="337"/>
    <lineage>
        <taxon>Bacteria</taxon>
        <taxon>Pseudomonadati</taxon>
        <taxon>Pseudomonadota</taxon>
        <taxon>Betaproteobacteria</taxon>
        <taxon>Burkholderiales</taxon>
        <taxon>Burkholderiaceae</taxon>
        <taxon>Burkholderia</taxon>
    </lineage>
</organism>
<dbReference type="Proteomes" id="UP000594892">
    <property type="component" value="Plasmid unnamed1"/>
</dbReference>
<evidence type="ECO:0000313" key="22">
    <source>
        <dbReference type="EMBL" id="USS44226.1"/>
    </source>
</evidence>
<reference evidence="5 26" key="1">
    <citation type="submission" date="2020-12" db="EMBL/GenBank/DDBJ databases">
        <title>FDA dAtabase for Regulatory Grade micrObial Sequences (FDA-ARGOS): Supporting development and validation of Infectious Disease Dx tests.</title>
        <authorList>
            <person name="Minogue T."/>
            <person name="Wolcott M."/>
            <person name="Wasieloski L."/>
            <person name="Aguilar W."/>
            <person name="Moore D."/>
            <person name="Jaissle J."/>
            <person name="Tallon L."/>
            <person name="Sadzewicz L."/>
            <person name="Zhao X."/>
            <person name="Boylan J."/>
            <person name="Ott S."/>
            <person name="Bowen H."/>
            <person name="Vavikolanu K."/>
            <person name="Mehta A."/>
            <person name="Aluvathingal J."/>
            <person name="Nadendla S."/>
            <person name="Yan Y."/>
            <person name="Sichtig H."/>
        </authorList>
    </citation>
    <scope>NUCLEOTIDE SEQUENCE [LARGE SCALE GENOMIC DNA]</scope>
    <source>
        <strain evidence="5 26">FDAARGOS_949</strain>
        <plasmid evidence="12 26">unnamed1</plasmid>
    </source>
</reference>
<name>A0A246MMY0_BURGL</name>
<dbReference type="InterPro" id="IPR002559">
    <property type="entry name" value="Transposase_11"/>
</dbReference>
<dbReference type="EMBL" id="CP099583">
    <property type="protein sequence ID" value="USS42513.1"/>
    <property type="molecule type" value="Genomic_DNA"/>
</dbReference>
<dbReference type="Proteomes" id="UP001056386">
    <property type="component" value="Chromosome 1"/>
</dbReference>
<dbReference type="EMBL" id="CP099587">
    <property type="protein sequence ID" value="USS47194.1"/>
    <property type="molecule type" value="Genomic_DNA"/>
</dbReference>
<evidence type="ECO:0000313" key="7">
    <source>
        <dbReference type="EMBL" id="QPQ89909.1"/>
    </source>
</evidence>
<dbReference type="GO" id="GO:0004803">
    <property type="term" value="F:transposase activity"/>
    <property type="evidence" value="ECO:0007669"/>
    <property type="project" value="InterPro"/>
</dbReference>
<dbReference type="RefSeq" id="WP_085962370.1">
    <property type="nucleotide sequence ID" value="NZ_CP021074.1"/>
</dbReference>
<evidence type="ECO:0000313" key="17">
    <source>
        <dbReference type="EMBL" id="USS43066.1"/>
    </source>
</evidence>
<dbReference type="EMBL" id="CP065600">
    <property type="protein sequence ID" value="QPQ89201.1"/>
    <property type="molecule type" value="Genomic_DNA"/>
</dbReference>
<evidence type="ECO:0000313" key="24">
    <source>
        <dbReference type="EMBL" id="USS46817.1"/>
    </source>
</evidence>
<dbReference type="Pfam" id="PF01609">
    <property type="entry name" value="DDE_Tnp_1"/>
    <property type="match status" value="1"/>
</dbReference>
<evidence type="ECO:0000313" key="8">
    <source>
        <dbReference type="EMBL" id="QPQ90061.1"/>
    </source>
</evidence>
<dbReference type="EMBL" id="CP065600">
    <property type="protein sequence ID" value="QPQ89899.1"/>
    <property type="molecule type" value="Genomic_DNA"/>
</dbReference>
<dbReference type="Proteomes" id="UP001056386">
    <property type="component" value="Chromosome 2"/>
</dbReference>
<geneLocation type="plasmid" evidence="23 27">
    <name>unnamed3</name>
</geneLocation>
<dbReference type="EMBL" id="CP065600">
    <property type="protein sequence ID" value="QPQ89909.1"/>
    <property type="molecule type" value="Genomic_DNA"/>
</dbReference>
<evidence type="ECO:0000313" key="11">
    <source>
        <dbReference type="EMBL" id="QPQ93903.1"/>
    </source>
</evidence>
<dbReference type="EMBL" id="CP099583">
    <property type="protein sequence ID" value="USS43743.1"/>
    <property type="molecule type" value="Genomic_DNA"/>
</dbReference>
<dbReference type="EMBL" id="CP099583">
    <property type="protein sequence ID" value="USS43066.1"/>
    <property type="molecule type" value="Genomic_DNA"/>
</dbReference>
<geneLocation type="plasmid" evidence="26 27">
    <name>unnamed1</name>
</geneLocation>
<keyword evidence="27" id="KW-1185">Reference proteome</keyword>
<dbReference type="GO" id="GO:0006313">
    <property type="term" value="P:DNA transposition"/>
    <property type="evidence" value="ECO:0007669"/>
    <property type="project" value="InterPro"/>
</dbReference>
<evidence type="ECO:0000313" key="27">
    <source>
        <dbReference type="Proteomes" id="UP001056386"/>
    </source>
</evidence>
<evidence type="ECO:0000313" key="26">
    <source>
        <dbReference type="Proteomes" id="UP000594892"/>
    </source>
</evidence>
<evidence type="ECO:0000313" key="25">
    <source>
        <dbReference type="EMBL" id="USS47194.1"/>
    </source>
</evidence>
<dbReference type="InterPro" id="IPR025161">
    <property type="entry name" value="IS402-like_dom"/>
</dbReference>
<dbReference type="EMBL" id="CP099583">
    <property type="protein sequence ID" value="USS43064.1"/>
    <property type="molecule type" value="Genomic_DNA"/>
</dbReference>
<evidence type="ECO:0000313" key="19">
    <source>
        <dbReference type="EMBL" id="USS43934.1"/>
    </source>
</evidence>
<dbReference type="Pfam" id="PF13340">
    <property type="entry name" value="DUF4096"/>
    <property type="match status" value="1"/>
</dbReference>
<evidence type="ECO:0000313" key="14">
    <source>
        <dbReference type="EMBL" id="USS42513.1"/>
    </source>
</evidence>
<evidence type="ECO:0000313" key="13">
    <source>
        <dbReference type="EMBL" id="QPQ94750.1"/>
    </source>
</evidence>
<dbReference type="GO" id="GO:0003677">
    <property type="term" value="F:DNA binding"/>
    <property type="evidence" value="ECO:0007669"/>
    <property type="project" value="InterPro"/>
</dbReference>
<feature type="domain" description="Transposase IS4-like" evidence="2">
    <location>
        <begin position="104"/>
        <end position="258"/>
    </location>
</feature>
<dbReference type="AlphaFoldDB" id="A0A246MMY0"/>
<dbReference type="EMBL" id="CP099583">
    <property type="protein sequence ID" value="USS42662.1"/>
    <property type="molecule type" value="Genomic_DNA"/>
</dbReference>
<evidence type="ECO:0000313" key="6">
    <source>
        <dbReference type="EMBL" id="QPQ89899.1"/>
    </source>
</evidence>
<dbReference type="EMBL" id="CP099584">
    <property type="protein sequence ID" value="USS44226.1"/>
    <property type="molecule type" value="Genomic_DNA"/>
</dbReference>
<dbReference type="PANTHER" id="PTHR30007">
    <property type="entry name" value="PHP DOMAIN PROTEIN"/>
    <property type="match status" value="1"/>
</dbReference>
<dbReference type="EMBL" id="CP065602">
    <property type="protein sequence ID" value="QPQ94750.1"/>
    <property type="molecule type" value="Genomic_DNA"/>
</dbReference>
<dbReference type="Proteomes" id="UP001056386">
    <property type="component" value="Plasmid unnamed1"/>
</dbReference>
<evidence type="ECO:0000259" key="3">
    <source>
        <dbReference type="Pfam" id="PF13340"/>
    </source>
</evidence>
<evidence type="ECO:0000313" key="18">
    <source>
        <dbReference type="EMBL" id="USS43743.1"/>
    </source>
</evidence>
<evidence type="ECO:0000313" key="4">
    <source>
        <dbReference type="EMBL" id="QPQ89201.1"/>
    </source>
</evidence>
<evidence type="ECO:0000313" key="16">
    <source>
        <dbReference type="EMBL" id="USS43064.1"/>
    </source>
</evidence>
<accession>A0A246MMY0</accession>
<dbReference type="Proteomes" id="UP000594892">
    <property type="component" value="Chromosome 2"/>
</dbReference>
<dbReference type="EMBL" id="CP099584">
    <property type="protein sequence ID" value="USS44135.1"/>
    <property type="molecule type" value="Genomic_DNA"/>
</dbReference>
<feature type="region of interest" description="Disordered" evidence="1">
    <location>
        <begin position="103"/>
        <end position="130"/>
    </location>
</feature>
<dbReference type="EMBL" id="CP065600">
    <property type="protein sequence ID" value="QPQ90233.1"/>
    <property type="molecule type" value="Genomic_DNA"/>
</dbReference>
<evidence type="ECO:0000313" key="10">
    <source>
        <dbReference type="EMBL" id="QPQ90233.1"/>
    </source>
</evidence>
<evidence type="ECO:0000313" key="9">
    <source>
        <dbReference type="EMBL" id="QPQ90142.1"/>
    </source>
</evidence>
<dbReference type="Proteomes" id="UP001056386">
    <property type="component" value="Plasmid unnamed3"/>
</dbReference>
<dbReference type="EMBL" id="CP065601">
    <property type="protein sequence ID" value="QPQ93903.1"/>
    <property type="molecule type" value="Genomic_DNA"/>
</dbReference>
<dbReference type="EMBL" id="CP065602">
    <property type="protein sequence ID" value="QPQ94658.1"/>
    <property type="molecule type" value="Genomic_DNA"/>
</dbReference>
<dbReference type="EMBL" id="CP065600">
    <property type="protein sequence ID" value="QPQ90142.1"/>
    <property type="molecule type" value="Genomic_DNA"/>
</dbReference>